<dbReference type="AlphaFoldDB" id="A0A2V1IY66"/>
<gene>
    <name evidence="9" type="ORF">C5O25_04315</name>
</gene>
<dbReference type="GO" id="GO:0000155">
    <property type="term" value="F:phosphorelay sensor kinase activity"/>
    <property type="evidence" value="ECO:0007669"/>
    <property type="project" value="InterPro"/>
</dbReference>
<evidence type="ECO:0000256" key="3">
    <source>
        <dbReference type="ARBA" id="ARBA00022553"/>
    </source>
</evidence>
<dbReference type="Gene3D" id="1.10.287.130">
    <property type="match status" value="1"/>
</dbReference>
<dbReference type="PRINTS" id="PR00344">
    <property type="entry name" value="BCTRLSENSOR"/>
</dbReference>
<dbReference type="InterPro" id="IPR003594">
    <property type="entry name" value="HATPase_dom"/>
</dbReference>
<dbReference type="GO" id="GO:0005886">
    <property type="term" value="C:plasma membrane"/>
    <property type="evidence" value="ECO:0007669"/>
    <property type="project" value="TreeGrafter"/>
</dbReference>
<proteinExistence type="predicted"/>
<dbReference type="InterPro" id="IPR036890">
    <property type="entry name" value="HATPase_C_sf"/>
</dbReference>
<keyword evidence="3" id="KW-0597">Phosphoprotein</keyword>
<dbReference type="Pfam" id="PF00512">
    <property type="entry name" value="HisKA"/>
    <property type="match status" value="1"/>
</dbReference>
<keyword evidence="5 9" id="KW-0418">Kinase</keyword>
<dbReference type="RefSeq" id="WP_107035503.1">
    <property type="nucleotide sequence ID" value="NZ_CARTBI010000002.1"/>
</dbReference>
<dbReference type="SUPFAM" id="SSF55874">
    <property type="entry name" value="ATPase domain of HSP90 chaperone/DNA topoisomerase II/histidine kinase"/>
    <property type="match status" value="1"/>
</dbReference>
<organism evidence="9 10">
    <name type="scientific">Paramuribaculum intestinale</name>
    <dbReference type="NCBI Taxonomy" id="2094151"/>
    <lineage>
        <taxon>Bacteria</taxon>
        <taxon>Pseudomonadati</taxon>
        <taxon>Bacteroidota</taxon>
        <taxon>Bacteroidia</taxon>
        <taxon>Bacteroidales</taxon>
        <taxon>Muribaculaceae</taxon>
        <taxon>Paramuribaculum</taxon>
    </lineage>
</organism>
<evidence type="ECO:0000259" key="8">
    <source>
        <dbReference type="PROSITE" id="PS50109"/>
    </source>
</evidence>
<dbReference type="PANTHER" id="PTHR45453:SF1">
    <property type="entry name" value="PHOSPHATE REGULON SENSOR PROTEIN PHOR"/>
    <property type="match status" value="1"/>
</dbReference>
<evidence type="ECO:0000256" key="2">
    <source>
        <dbReference type="ARBA" id="ARBA00012438"/>
    </source>
</evidence>
<dbReference type="InterPro" id="IPR005467">
    <property type="entry name" value="His_kinase_dom"/>
</dbReference>
<protein>
    <recommendedName>
        <fullName evidence="2">histidine kinase</fullName>
        <ecNumber evidence="2">2.7.13.3</ecNumber>
    </recommendedName>
</protein>
<dbReference type="GO" id="GO:0004721">
    <property type="term" value="F:phosphoprotein phosphatase activity"/>
    <property type="evidence" value="ECO:0007669"/>
    <property type="project" value="TreeGrafter"/>
</dbReference>
<dbReference type="Pfam" id="PF02518">
    <property type="entry name" value="HATPase_c"/>
    <property type="match status" value="1"/>
</dbReference>
<dbReference type="PROSITE" id="PS50109">
    <property type="entry name" value="HIS_KIN"/>
    <property type="match status" value="1"/>
</dbReference>
<feature type="domain" description="Histidine kinase" evidence="8">
    <location>
        <begin position="232"/>
        <end position="444"/>
    </location>
</feature>
<keyword evidence="6" id="KW-0902">Two-component regulatory system</keyword>
<dbReference type="PANTHER" id="PTHR45453">
    <property type="entry name" value="PHOSPHATE REGULON SENSOR PROTEIN PHOR"/>
    <property type="match status" value="1"/>
</dbReference>
<dbReference type="CDD" id="cd00082">
    <property type="entry name" value="HisKA"/>
    <property type="match status" value="1"/>
</dbReference>
<dbReference type="Proteomes" id="UP000244925">
    <property type="component" value="Unassembled WGS sequence"/>
</dbReference>
<feature type="transmembrane region" description="Helical" evidence="7">
    <location>
        <begin position="6"/>
        <end position="27"/>
    </location>
</feature>
<evidence type="ECO:0000256" key="5">
    <source>
        <dbReference type="ARBA" id="ARBA00022777"/>
    </source>
</evidence>
<dbReference type="EMBL" id="PUBV01000006">
    <property type="protein sequence ID" value="PWB08400.1"/>
    <property type="molecule type" value="Genomic_DNA"/>
</dbReference>
<accession>A0A2V1IY66</accession>
<dbReference type="GO" id="GO:0016036">
    <property type="term" value="P:cellular response to phosphate starvation"/>
    <property type="evidence" value="ECO:0007669"/>
    <property type="project" value="TreeGrafter"/>
</dbReference>
<dbReference type="InterPro" id="IPR004358">
    <property type="entry name" value="Sig_transdc_His_kin-like_C"/>
</dbReference>
<comment type="caution">
    <text evidence="9">The sequence shown here is derived from an EMBL/GenBank/DDBJ whole genome shotgun (WGS) entry which is preliminary data.</text>
</comment>
<feature type="transmembrane region" description="Helical" evidence="7">
    <location>
        <begin position="191"/>
        <end position="213"/>
    </location>
</feature>
<keyword evidence="4" id="KW-0808">Transferase</keyword>
<evidence type="ECO:0000256" key="1">
    <source>
        <dbReference type="ARBA" id="ARBA00000085"/>
    </source>
</evidence>
<name>A0A2V1IY66_9BACT</name>
<dbReference type="InterPro" id="IPR050351">
    <property type="entry name" value="BphY/WalK/GraS-like"/>
</dbReference>
<comment type="catalytic activity">
    <reaction evidence="1">
        <text>ATP + protein L-histidine = ADP + protein N-phospho-L-histidine.</text>
        <dbReference type="EC" id="2.7.13.3"/>
    </reaction>
</comment>
<keyword evidence="10" id="KW-1185">Reference proteome</keyword>
<dbReference type="CDD" id="cd00075">
    <property type="entry name" value="HATPase"/>
    <property type="match status" value="1"/>
</dbReference>
<keyword evidence="7" id="KW-0812">Transmembrane</keyword>
<evidence type="ECO:0000313" key="9">
    <source>
        <dbReference type="EMBL" id="PWB08400.1"/>
    </source>
</evidence>
<dbReference type="InterPro" id="IPR003661">
    <property type="entry name" value="HisK_dim/P_dom"/>
</dbReference>
<dbReference type="SUPFAM" id="SSF47384">
    <property type="entry name" value="Homodimeric domain of signal transducing histidine kinase"/>
    <property type="match status" value="1"/>
</dbReference>
<keyword evidence="7" id="KW-1133">Transmembrane helix</keyword>
<evidence type="ECO:0000313" key="10">
    <source>
        <dbReference type="Proteomes" id="UP000244925"/>
    </source>
</evidence>
<reference evidence="10" key="1">
    <citation type="submission" date="2018-02" db="EMBL/GenBank/DDBJ databases">
        <authorList>
            <person name="Clavel T."/>
            <person name="Strowig T."/>
        </authorList>
    </citation>
    <scope>NUCLEOTIDE SEQUENCE [LARGE SCALE GENOMIC DNA]</scope>
    <source>
        <strain evidence="10">DSM 100764</strain>
    </source>
</reference>
<evidence type="ECO:0000256" key="7">
    <source>
        <dbReference type="SAM" id="Phobius"/>
    </source>
</evidence>
<dbReference type="SMART" id="SM00388">
    <property type="entry name" value="HisKA"/>
    <property type="match status" value="1"/>
</dbReference>
<sequence>MKHFKLILTSMRIIVGVLFVANVIFMMQLYNSIKTRYLNDVEQCLSRADQIEMVDRIIDAGLVGNDEVVWIQIGLQRSDVGTTMDAEELRKLNYSQRFRRVDRQIMSMIAQYLHDGSYSERIGDPDVFKMEEAFRRDLNFSGYYPEEVYIVVPGGTLEYSSDLWEIEYRVNGELTYYAYISPLTNNILREMGGVIITSALIALALTFGFWYLLHVIASQRTIEEMKDDFTNNMTHELKTPIAIAYAANDSLLQFPDPQDEERTKKYLTAALDQLSKLSGLVENILAMSMERRKHLTMAKEKIRLRDFLANIIEQQKLKADKPCDIILECQGDATVEADPSHFSNVIGNLIDNSIKYSGESVSIIIKADANGMYVADNGIGIPDKSLPEIWSKFYRVPHGYRTDVRGYGIGLFYVKSIIDKHGWNISVVSRQGKGSTFTINFGRQ</sequence>
<keyword evidence="7" id="KW-0472">Membrane</keyword>
<evidence type="ECO:0000256" key="6">
    <source>
        <dbReference type="ARBA" id="ARBA00023012"/>
    </source>
</evidence>
<dbReference type="Gene3D" id="3.30.565.10">
    <property type="entry name" value="Histidine kinase-like ATPase, C-terminal domain"/>
    <property type="match status" value="1"/>
</dbReference>
<dbReference type="EC" id="2.7.13.3" evidence="2"/>
<dbReference type="InterPro" id="IPR036097">
    <property type="entry name" value="HisK_dim/P_sf"/>
</dbReference>
<evidence type="ECO:0000256" key="4">
    <source>
        <dbReference type="ARBA" id="ARBA00022679"/>
    </source>
</evidence>
<dbReference type="SMART" id="SM00387">
    <property type="entry name" value="HATPase_c"/>
    <property type="match status" value="1"/>
</dbReference>